<keyword evidence="2" id="KW-1185">Reference proteome</keyword>
<evidence type="ECO:0000313" key="1">
    <source>
        <dbReference type="EMBL" id="KAK9703952.1"/>
    </source>
</evidence>
<dbReference type="Proteomes" id="UP001479436">
    <property type="component" value="Unassembled WGS sequence"/>
</dbReference>
<accession>A0ABR2VVK0</accession>
<name>A0ABR2VVK0_9FUNG</name>
<proteinExistence type="predicted"/>
<reference evidence="1 2" key="1">
    <citation type="submission" date="2023-04" db="EMBL/GenBank/DDBJ databases">
        <title>Genome of Basidiobolus ranarum AG-B5.</title>
        <authorList>
            <person name="Stajich J.E."/>
            <person name="Carter-House D."/>
            <person name="Gryganskyi A."/>
        </authorList>
    </citation>
    <scope>NUCLEOTIDE SEQUENCE [LARGE SCALE GENOMIC DNA]</scope>
    <source>
        <strain evidence="1 2">AG-B5</strain>
    </source>
</reference>
<protein>
    <recommendedName>
        <fullName evidence="3">OB domain-containing protein</fullName>
    </recommendedName>
</protein>
<organism evidence="1 2">
    <name type="scientific">Basidiobolus ranarum</name>
    <dbReference type="NCBI Taxonomy" id="34480"/>
    <lineage>
        <taxon>Eukaryota</taxon>
        <taxon>Fungi</taxon>
        <taxon>Fungi incertae sedis</taxon>
        <taxon>Zoopagomycota</taxon>
        <taxon>Entomophthoromycotina</taxon>
        <taxon>Basidiobolomycetes</taxon>
        <taxon>Basidiobolales</taxon>
        <taxon>Basidiobolaceae</taxon>
        <taxon>Basidiobolus</taxon>
    </lineage>
</organism>
<sequence>MFKPKKMKSQKSKIVDPRIHRILFAQDLLTAKYILTEELFYTGSPKFGFDKVRFTGILVQQSDIISLSEPEKPDSDVPEKPKITKTLCFLDDATGILPVLFDNSNNSPLKRQKRLVLGDQIEVIGSLRSQDLSVYFMEQELSTESLPQGEWSRWIECNGWETQEDPIYEVLRSLELVKLYRDHYFLDKFPPSPIRKSNETGQYSLSPQSIRSIAYEAQTPVRMSQENPTDEPKASPFKIFGSSQDEDVDEFSIETIGLGDSAESEIEAFIRKANGNGVTMEHLIKEFVLFDKPRLETAVNNLSVNGIIYEMDGNYLPL</sequence>
<evidence type="ECO:0008006" key="3">
    <source>
        <dbReference type="Google" id="ProtNLM"/>
    </source>
</evidence>
<evidence type="ECO:0000313" key="2">
    <source>
        <dbReference type="Proteomes" id="UP001479436"/>
    </source>
</evidence>
<dbReference type="EMBL" id="JASJQH010007599">
    <property type="protein sequence ID" value="KAK9703952.1"/>
    <property type="molecule type" value="Genomic_DNA"/>
</dbReference>
<comment type="caution">
    <text evidence="1">The sequence shown here is derived from an EMBL/GenBank/DDBJ whole genome shotgun (WGS) entry which is preliminary data.</text>
</comment>
<gene>
    <name evidence="1" type="ORF">K7432_010473</name>
</gene>